<protein>
    <submittedName>
        <fullName evidence="1">Uncharacterized protein</fullName>
    </submittedName>
</protein>
<dbReference type="Proteomes" id="UP000712281">
    <property type="component" value="Unassembled WGS sequence"/>
</dbReference>
<evidence type="ECO:0000313" key="1">
    <source>
        <dbReference type="EMBL" id="KAF2619139.1"/>
    </source>
</evidence>
<dbReference type="AlphaFoldDB" id="A0A8S9MPC7"/>
<accession>A0A8S9MPC7</accession>
<organism evidence="1 2">
    <name type="scientific">Brassica cretica</name>
    <name type="common">Mustard</name>
    <dbReference type="NCBI Taxonomy" id="69181"/>
    <lineage>
        <taxon>Eukaryota</taxon>
        <taxon>Viridiplantae</taxon>
        <taxon>Streptophyta</taxon>
        <taxon>Embryophyta</taxon>
        <taxon>Tracheophyta</taxon>
        <taxon>Spermatophyta</taxon>
        <taxon>Magnoliopsida</taxon>
        <taxon>eudicotyledons</taxon>
        <taxon>Gunneridae</taxon>
        <taxon>Pentapetalae</taxon>
        <taxon>rosids</taxon>
        <taxon>malvids</taxon>
        <taxon>Brassicales</taxon>
        <taxon>Brassicaceae</taxon>
        <taxon>Brassiceae</taxon>
        <taxon>Brassica</taxon>
    </lineage>
</organism>
<proteinExistence type="predicted"/>
<dbReference type="EMBL" id="QGKW02000007">
    <property type="protein sequence ID" value="KAF2619139.1"/>
    <property type="molecule type" value="Genomic_DNA"/>
</dbReference>
<reference evidence="1" key="1">
    <citation type="submission" date="2019-12" db="EMBL/GenBank/DDBJ databases">
        <title>Genome sequencing and annotation of Brassica cretica.</title>
        <authorList>
            <person name="Studholme D.J."/>
            <person name="Sarris P.F."/>
        </authorList>
    </citation>
    <scope>NUCLEOTIDE SEQUENCE</scope>
    <source>
        <strain evidence="1">PFS-001/15</strain>
        <tissue evidence="1">Leaf</tissue>
    </source>
</reference>
<sequence length="107" mass="12624">MRFRFITGKKLPIRKDCENPYVASDFSFTPLPVKNGEDYVCLSFLSSKHRVCNIKIWWKWLTIGYAYLGYIIEDSTYHPYTFEFPCVTVMNGEDYVCLSFLSSKHRV</sequence>
<gene>
    <name evidence="1" type="ORF">F2Q68_00041338</name>
</gene>
<evidence type="ECO:0000313" key="2">
    <source>
        <dbReference type="Proteomes" id="UP000712281"/>
    </source>
</evidence>
<comment type="caution">
    <text evidence="1">The sequence shown here is derived from an EMBL/GenBank/DDBJ whole genome shotgun (WGS) entry which is preliminary data.</text>
</comment>
<name>A0A8S9MPC7_BRACR</name>